<organism evidence="1 2">
    <name type="scientific">Setaria viridis</name>
    <name type="common">Green bristlegrass</name>
    <name type="synonym">Setaria italica subsp. viridis</name>
    <dbReference type="NCBI Taxonomy" id="4556"/>
    <lineage>
        <taxon>Eukaryota</taxon>
        <taxon>Viridiplantae</taxon>
        <taxon>Streptophyta</taxon>
        <taxon>Embryophyta</taxon>
        <taxon>Tracheophyta</taxon>
        <taxon>Spermatophyta</taxon>
        <taxon>Magnoliopsida</taxon>
        <taxon>Liliopsida</taxon>
        <taxon>Poales</taxon>
        <taxon>Poaceae</taxon>
        <taxon>PACMAD clade</taxon>
        <taxon>Panicoideae</taxon>
        <taxon>Panicodae</taxon>
        <taxon>Paniceae</taxon>
        <taxon>Cenchrinae</taxon>
        <taxon>Setaria</taxon>
    </lineage>
</organism>
<gene>
    <name evidence="1" type="ORF">SEVIR_2G108500v2</name>
</gene>
<dbReference type="AlphaFoldDB" id="A0A4U6VNZ0"/>
<sequence>MGRRRTDGFVKGTMVTVNLEITENGAVSCKSAALEAYSFSVFCAHSSSECTGTTKCSATEETALVGGVTKQSLLNHSKGKKNQHE</sequence>
<dbReference type="Proteomes" id="UP000298652">
    <property type="component" value="Chromosome 2"/>
</dbReference>
<proteinExistence type="predicted"/>
<dbReference type="EMBL" id="CM016553">
    <property type="protein sequence ID" value="TKW31468.1"/>
    <property type="molecule type" value="Genomic_DNA"/>
</dbReference>
<evidence type="ECO:0000313" key="2">
    <source>
        <dbReference type="Proteomes" id="UP000298652"/>
    </source>
</evidence>
<reference evidence="1" key="1">
    <citation type="submission" date="2019-03" db="EMBL/GenBank/DDBJ databases">
        <title>WGS assembly of Setaria viridis.</title>
        <authorList>
            <person name="Huang P."/>
            <person name="Jenkins J."/>
            <person name="Grimwood J."/>
            <person name="Barry K."/>
            <person name="Healey A."/>
            <person name="Mamidi S."/>
            <person name="Sreedasyam A."/>
            <person name="Shu S."/>
            <person name="Feldman M."/>
            <person name="Wu J."/>
            <person name="Yu Y."/>
            <person name="Chen C."/>
            <person name="Johnson J."/>
            <person name="Rokhsar D."/>
            <person name="Baxter I."/>
            <person name="Schmutz J."/>
            <person name="Brutnell T."/>
            <person name="Kellogg E."/>
        </authorList>
    </citation>
    <scope>NUCLEOTIDE SEQUENCE [LARGE SCALE GENOMIC DNA]</scope>
</reference>
<name>A0A4U6VNZ0_SETVI</name>
<accession>A0A4U6VNZ0</accession>
<protein>
    <submittedName>
        <fullName evidence="1">Uncharacterized protein</fullName>
    </submittedName>
</protein>
<dbReference type="Gramene" id="TKW31468">
    <property type="protein sequence ID" value="TKW31468"/>
    <property type="gene ID" value="SEVIR_2G108500v2"/>
</dbReference>
<evidence type="ECO:0000313" key="1">
    <source>
        <dbReference type="EMBL" id="TKW31468.1"/>
    </source>
</evidence>
<keyword evidence="2" id="KW-1185">Reference proteome</keyword>